<accession>A0A0G4H7C4</accession>
<keyword evidence="3" id="KW-0694">RNA-binding</keyword>
<dbReference type="CDD" id="cd00432">
    <property type="entry name" value="Ribosomal_L18_L5e"/>
    <property type="match status" value="1"/>
</dbReference>
<dbReference type="InterPro" id="IPR005484">
    <property type="entry name" value="Ribosomal_uL18_bac/plant/anim"/>
</dbReference>
<evidence type="ECO:0000313" key="10">
    <source>
        <dbReference type="Proteomes" id="UP000041254"/>
    </source>
</evidence>
<dbReference type="AlphaFoldDB" id="A0A0G4H7C4"/>
<keyword evidence="2" id="KW-0699">rRNA-binding</keyword>
<dbReference type="GO" id="GO:0008097">
    <property type="term" value="F:5S rRNA binding"/>
    <property type="evidence" value="ECO:0007669"/>
    <property type="project" value="TreeGrafter"/>
</dbReference>
<dbReference type="GO" id="GO:0003735">
    <property type="term" value="F:structural constituent of ribosome"/>
    <property type="evidence" value="ECO:0007669"/>
    <property type="project" value="InterPro"/>
</dbReference>
<evidence type="ECO:0000256" key="7">
    <source>
        <dbReference type="SAM" id="MobiDB-lite"/>
    </source>
</evidence>
<feature type="compositionally biased region" description="Basic residues" evidence="7">
    <location>
        <begin position="44"/>
        <end position="53"/>
    </location>
</feature>
<evidence type="ECO:0000256" key="6">
    <source>
        <dbReference type="ARBA" id="ARBA00035303"/>
    </source>
</evidence>
<dbReference type="PANTHER" id="PTHR12899:SF3">
    <property type="entry name" value="LARGE RIBOSOMAL SUBUNIT PROTEIN UL18M"/>
    <property type="match status" value="1"/>
</dbReference>
<evidence type="ECO:0000256" key="8">
    <source>
        <dbReference type="SAM" id="SignalP"/>
    </source>
</evidence>
<dbReference type="GO" id="GO:0005840">
    <property type="term" value="C:ribosome"/>
    <property type="evidence" value="ECO:0007669"/>
    <property type="project" value="UniProtKB-KW"/>
</dbReference>
<evidence type="ECO:0000256" key="2">
    <source>
        <dbReference type="ARBA" id="ARBA00022730"/>
    </source>
</evidence>
<evidence type="ECO:0000313" key="9">
    <source>
        <dbReference type="EMBL" id="CEM39645.1"/>
    </source>
</evidence>
<keyword evidence="4" id="KW-0689">Ribosomal protein</keyword>
<dbReference type="GO" id="GO:0006412">
    <property type="term" value="P:translation"/>
    <property type="evidence" value="ECO:0007669"/>
    <property type="project" value="InterPro"/>
</dbReference>
<evidence type="ECO:0000256" key="3">
    <source>
        <dbReference type="ARBA" id="ARBA00022884"/>
    </source>
</evidence>
<keyword evidence="10" id="KW-1185">Reference proteome</keyword>
<dbReference type="STRING" id="1169540.A0A0G4H7C4"/>
<dbReference type="FunCoup" id="A0A0G4H7C4">
    <property type="interactions" value="23"/>
</dbReference>
<feature type="region of interest" description="Disordered" evidence="7">
    <location>
        <begin position="33"/>
        <end position="53"/>
    </location>
</feature>
<feature type="signal peptide" evidence="8">
    <location>
        <begin position="1"/>
        <end position="20"/>
    </location>
</feature>
<dbReference type="PANTHER" id="PTHR12899">
    <property type="entry name" value="39S RIBOSOMAL PROTEIN L18, MITOCHONDRIAL"/>
    <property type="match status" value="1"/>
</dbReference>
<dbReference type="InterPro" id="IPR004389">
    <property type="entry name" value="Ribosomal_uL18_bac-type"/>
</dbReference>
<evidence type="ECO:0000256" key="4">
    <source>
        <dbReference type="ARBA" id="ARBA00022980"/>
    </source>
</evidence>
<dbReference type="GO" id="GO:1990904">
    <property type="term" value="C:ribonucleoprotein complex"/>
    <property type="evidence" value="ECO:0007669"/>
    <property type="project" value="UniProtKB-KW"/>
</dbReference>
<gene>
    <name evidence="9" type="ORF">Vbra_19702</name>
</gene>
<dbReference type="EMBL" id="CDMY01001045">
    <property type="protein sequence ID" value="CEM39645.1"/>
    <property type="molecule type" value="Genomic_DNA"/>
</dbReference>
<evidence type="ECO:0000256" key="1">
    <source>
        <dbReference type="ARBA" id="ARBA00007116"/>
    </source>
</evidence>
<feature type="compositionally biased region" description="Low complexity" evidence="7">
    <location>
        <begin position="33"/>
        <end position="42"/>
    </location>
</feature>
<sequence length="210" mass="22813">MKWLAQCVVSMICIAASADAFLSSPGSPLPLLSLRSSSSPTSQRSHRWQARQRRLPASAVLAAEADDAPPPEQPDTTVEEEVAKTPVGAKAADVPEDIHLGERRPRITVKKSNNHIYAMVVDDEVYHTLASACTLSPEIRPLLRSVPTRMGAGERLNGDTVAAAYEVGKLLGKKSLEKGIWKVWFDRGQYRYHGKVKAVAEGARAAGLDF</sequence>
<keyword evidence="5" id="KW-0687">Ribonucleoprotein</keyword>
<name>A0A0G4H7C4_VITBC</name>
<dbReference type="InParanoid" id="A0A0G4H7C4"/>
<dbReference type="OrthoDB" id="309483at2759"/>
<organism evidence="9 10">
    <name type="scientific">Vitrella brassicaformis (strain CCMP3155)</name>
    <dbReference type="NCBI Taxonomy" id="1169540"/>
    <lineage>
        <taxon>Eukaryota</taxon>
        <taxon>Sar</taxon>
        <taxon>Alveolata</taxon>
        <taxon>Colpodellida</taxon>
        <taxon>Vitrellaceae</taxon>
        <taxon>Vitrella</taxon>
    </lineage>
</organism>
<dbReference type="PhylomeDB" id="A0A0G4H7C4"/>
<dbReference type="GO" id="GO:0005737">
    <property type="term" value="C:cytoplasm"/>
    <property type="evidence" value="ECO:0007669"/>
    <property type="project" value="UniProtKB-ARBA"/>
</dbReference>
<dbReference type="InterPro" id="IPR057268">
    <property type="entry name" value="Ribosomal_L18"/>
</dbReference>
<evidence type="ECO:0000256" key="5">
    <source>
        <dbReference type="ARBA" id="ARBA00023274"/>
    </source>
</evidence>
<comment type="similarity">
    <text evidence="1">Belongs to the universal ribosomal protein uL18 family.</text>
</comment>
<dbReference type="VEuPathDB" id="CryptoDB:Vbra_19702"/>
<keyword evidence="8" id="KW-0732">Signal</keyword>
<dbReference type="Pfam" id="PF00861">
    <property type="entry name" value="Ribosomal_L18p"/>
    <property type="match status" value="1"/>
</dbReference>
<reference evidence="9 10" key="1">
    <citation type="submission" date="2014-11" db="EMBL/GenBank/DDBJ databases">
        <authorList>
            <person name="Zhu J."/>
            <person name="Qi W."/>
            <person name="Song R."/>
        </authorList>
    </citation>
    <scope>NUCLEOTIDE SEQUENCE [LARGE SCALE GENOMIC DNA]</scope>
</reference>
<protein>
    <recommendedName>
        <fullName evidence="6">Large ribosomal subunit protein uL18c</fullName>
    </recommendedName>
</protein>
<dbReference type="Proteomes" id="UP000041254">
    <property type="component" value="Unassembled WGS sequence"/>
</dbReference>
<dbReference type="Gene3D" id="3.30.420.100">
    <property type="match status" value="1"/>
</dbReference>
<feature type="chain" id="PRO_5005191199" description="Large ribosomal subunit protein uL18c" evidence="8">
    <location>
        <begin position="21"/>
        <end position="210"/>
    </location>
</feature>
<dbReference type="SUPFAM" id="SSF53137">
    <property type="entry name" value="Translational machinery components"/>
    <property type="match status" value="1"/>
</dbReference>
<proteinExistence type="inferred from homology"/>
<dbReference type="HAMAP" id="MF_01337_B">
    <property type="entry name" value="Ribosomal_uL18_B"/>
    <property type="match status" value="1"/>
</dbReference>